<evidence type="ECO:0000313" key="4">
    <source>
        <dbReference type="WBParaSite" id="ECPE_0000431901-mRNA-1"/>
    </source>
</evidence>
<dbReference type="EMBL" id="UZAN01041174">
    <property type="protein sequence ID" value="VDP72217.1"/>
    <property type="molecule type" value="Genomic_DNA"/>
</dbReference>
<evidence type="ECO:0000313" key="3">
    <source>
        <dbReference type="Proteomes" id="UP000272942"/>
    </source>
</evidence>
<evidence type="ECO:0000313" key="2">
    <source>
        <dbReference type="EMBL" id="VDP72217.1"/>
    </source>
</evidence>
<feature type="compositionally biased region" description="Polar residues" evidence="1">
    <location>
        <begin position="236"/>
        <end position="249"/>
    </location>
</feature>
<accession>A0A183ABH2</accession>
<reference evidence="2 3" key="2">
    <citation type="submission" date="2018-11" db="EMBL/GenBank/DDBJ databases">
        <authorList>
            <consortium name="Pathogen Informatics"/>
        </authorList>
    </citation>
    <scope>NUCLEOTIDE SEQUENCE [LARGE SCALE GENOMIC DNA]</scope>
    <source>
        <strain evidence="2 3">Egypt</strain>
    </source>
</reference>
<protein>
    <submittedName>
        <fullName evidence="2 4">Uncharacterized protein</fullName>
    </submittedName>
</protein>
<feature type="compositionally biased region" description="Polar residues" evidence="1">
    <location>
        <begin position="261"/>
        <end position="274"/>
    </location>
</feature>
<feature type="region of interest" description="Disordered" evidence="1">
    <location>
        <begin position="52"/>
        <end position="78"/>
    </location>
</feature>
<sequence>MIHHNFMVHPPEKRTTVMPIEPALSKAHRIPRHSHREGIAHLSANQNNISVHDSTLPVIPPARRPMPKTKPPNRRSGPTGCGACCALAYRTGSMKRKTLSSPASSIPPRLITLDEAEFSRYFHTPPTHCGDSTYAVYRALLRQRKRDLLGEAVTWTDWTSLSTANDTIQSNLSEVSVPVEIGPRPTESTSLSPSVLGTMSVLGNHRFTLRSTWNSFKRILARLKYKTQAVKRSRHNNTLSQLTSLQPTPRRSPAKSLLSFAMQSPSPQPSQWNK</sequence>
<organism evidence="4">
    <name type="scientific">Echinostoma caproni</name>
    <dbReference type="NCBI Taxonomy" id="27848"/>
    <lineage>
        <taxon>Eukaryota</taxon>
        <taxon>Metazoa</taxon>
        <taxon>Spiralia</taxon>
        <taxon>Lophotrochozoa</taxon>
        <taxon>Platyhelminthes</taxon>
        <taxon>Trematoda</taxon>
        <taxon>Digenea</taxon>
        <taxon>Plagiorchiida</taxon>
        <taxon>Echinostomata</taxon>
        <taxon>Echinostomatoidea</taxon>
        <taxon>Echinostomatidae</taxon>
        <taxon>Echinostoma</taxon>
    </lineage>
</organism>
<feature type="region of interest" description="Disordered" evidence="1">
    <location>
        <begin position="230"/>
        <end position="274"/>
    </location>
</feature>
<dbReference type="OrthoDB" id="6286844at2759"/>
<reference evidence="4" key="1">
    <citation type="submission" date="2016-06" db="UniProtKB">
        <authorList>
            <consortium name="WormBaseParasite"/>
        </authorList>
    </citation>
    <scope>IDENTIFICATION</scope>
</reference>
<evidence type="ECO:0000256" key="1">
    <source>
        <dbReference type="SAM" id="MobiDB-lite"/>
    </source>
</evidence>
<keyword evidence="3" id="KW-1185">Reference proteome</keyword>
<dbReference type="Proteomes" id="UP000272942">
    <property type="component" value="Unassembled WGS sequence"/>
</dbReference>
<dbReference type="WBParaSite" id="ECPE_0000431901-mRNA-1">
    <property type="protein sequence ID" value="ECPE_0000431901-mRNA-1"/>
    <property type="gene ID" value="ECPE_0000431901"/>
</dbReference>
<dbReference type="AlphaFoldDB" id="A0A183ABH2"/>
<gene>
    <name evidence="2" type="ORF">ECPE_LOCUS4307</name>
</gene>
<proteinExistence type="predicted"/>
<name>A0A183ABH2_9TREM</name>